<feature type="transmembrane region" description="Helical" evidence="1">
    <location>
        <begin position="12"/>
        <end position="29"/>
    </location>
</feature>
<proteinExistence type="predicted"/>
<reference evidence="2 3" key="1">
    <citation type="submission" date="2019-06" db="EMBL/GenBank/DDBJ databases">
        <authorList>
            <person name="Meng X."/>
        </authorList>
    </citation>
    <scope>NUCLEOTIDE SEQUENCE [LARGE SCALE GENOMIC DNA]</scope>
    <source>
        <strain evidence="2 3">M625</strain>
    </source>
</reference>
<dbReference type="OrthoDB" id="1492993at2"/>
<evidence type="ECO:0000313" key="2">
    <source>
        <dbReference type="EMBL" id="TPN86118.1"/>
    </source>
</evidence>
<sequence length="198" mass="22903">MKKKKKIDPNLLIAIGVLIASFSALFVYIKQANIMSKQTDILLEQTKANAWPRLDVGIDRGYDNDTLYSLNIQMNNKGIGPAIIEAVRVTYKNEPAKDWWDLFVKTKLPDSIDNGIANVDVYNSVVSANENFYWLELKENPYLASWVFDKRKDIKIEVCYKSVFDDYWLLTNKELVSTTIEKLETNENPIPKSERFRN</sequence>
<organism evidence="2 3">
    <name type="scientific">Aquimarina algicola</name>
    <dbReference type="NCBI Taxonomy" id="2589995"/>
    <lineage>
        <taxon>Bacteria</taxon>
        <taxon>Pseudomonadati</taxon>
        <taxon>Bacteroidota</taxon>
        <taxon>Flavobacteriia</taxon>
        <taxon>Flavobacteriales</taxon>
        <taxon>Flavobacteriaceae</taxon>
        <taxon>Aquimarina</taxon>
    </lineage>
</organism>
<dbReference type="EMBL" id="VFWZ01000003">
    <property type="protein sequence ID" value="TPN86118.1"/>
    <property type="molecule type" value="Genomic_DNA"/>
</dbReference>
<keyword evidence="1" id="KW-1133">Transmembrane helix</keyword>
<name>A0A504JEI2_9FLAO</name>
<gene>
    <name evidence="2" type="ORF">FHK87_12660</name>
</gene>
<keyword evidence="3" id="KW-1185">Reference proteome</keyword>
<keyword evidence="1" id="KW-0472">Membrane</keyword>
<keyword evidence="1" id="KW-0812">Transmembrane</keyword>
<comment type="caution">
    <text evidence="2">The sequence shown here is derived from an EMBL/GenBank/DDBJ whole genome shotgun (WGS) entry which is preliminary data.</text>
</comment>
<evidence type="ECO:0000256" key="1">
    <source>
        <dbReference type="SAM" id="Phobius"/>
    </source>
</evidence>
<protein>
    <submittedName>
        <fullName evidence="2">Uncharacterized protein</fullName>
    </submittedName>
</protein>
<dbReference type="RefSeq" id="WP_140593444.1">
    <property type="nucleotide sequence ID" value="NZ_VFWZ01000003.1"/>
</dbReference>
<evidence type="ECO:0000313" key="3">
    <source>
        <dbReference type="Proteomes" id="UP000315540"/>
    </source>
</evidence>
<accession>A0A504JEI2</accession>
<dbReference type="AlphaFoldDB" id="A0A504JEI2"/>
<dbReference type="Proteomes" id="UP000315540">
    <property type="component" value="Unassembled WGS sequence"/>
</dbReference>